<protein>
    <submittedName>
        <fullName evidence="1">Uncharacterized protein</fullName>
    </submittedName>
</protein>
<dbReference type="EnsemblPlants" id="ONIVA04G02510.1">
    <property type="protein sequence ID" value="ONIVA04G02510.1"/>
    <property type="gene ID" value="ONIVA04G02510"/>
</dbReference>
<reference evidence="1" key="2">
    <citation type="submission" date="2018-04" db="EMBL/GenBank/DDBJ databases">
        <title>OnivRS2 (Oryza nivara Reference Sequence Version 2).</title>
        <authorList>
            <person name="Zhang J."/>
            <person name="Kudrna D."/>
            <person name="Lee S."/>
            <person name="Talag J."/>
            <person name="Rajasekar S."/>
            <person name="Welchert J."/>
            <person name="Hsing Y.-I."/>
            <person name="Wing R.A."/>
        </authorList>
    </citation>
    <scope>NUCLEOTIDE SEQUENCE [LARGE SCALE GENOMIC DNA]</scope>
    <source>
        <strain evidence="1">SL10</strain>
    </source>
</reference>
<sequence>MWAARARNRALLSPLSSLHIARPPSPKTIAHTTLSLRLPRRGWHWSASVGQGDWAGRRASACTQPARNLTPENKWARNARTLTLTLLPRRTSATAIEHLARVDEPRARPSPTCTPTTVVVLRPSLGVPLPGYRTGYSMSRFGVDLWKGLPPG</sequence>
<reference evidence="1" key="1">
    <citation type="submission" date="2015-04" db="UniProtKB">
        <authorList>
            <consortium name="EnsemblPlants"/>
        </authorList>
    </citation>
    <scope>IDENTIFICATION</scope>
    <source>
        <strain evidence="1">SL10</strain>
    </source>
</reference>
<keyword evidence="2" id="KW-1185">Reference proteome</keyword>
<dbReference type="Gramene" id="ONIVA04G02510.1">
    <property type="protein sequence ID" value="ONIVA04G02510.1"/>
    <property type="gene ID" value="ONIVA04G02510"/>
</dbReference>
<accession>A0A0E0GXU4</accession>
<name>A0A0E0GXU4_ORYNI</name>
<evidence type="ECO:0000313" key="1">
    <source>
        <dbReference type="EnsemblPlants" id="ONIVA04G02510.1"/>
    </source>
</evidence>
<dbReference type="AlphaFoldDB" id="A0A0E0GXU4"/>
<organism evidence="1">
    <name type="scientific">Oryza nivara</name>
    <name type="common">Indian wild rice</name>
    <name type="synonym">Oryza sativa f. spontanea</name>
    <dbReference type="NCBI Taxonomy" id="4536"/>
    <lineage>
        <taxon>Eukaryota</taxon>
        <taxon>Viridiplantae</taxon>
        <taxon>Streptophyta</taxon>
        <taxon>Embryophyta</taxon>
        <taxon>Tracheophyta</taxon>
        <taxon>Spermatophyta</taxon>
        <taxon>Magnoliopsida</taxon>
        <taxon>Liliopsida</taxon>
        <taxon>Poales</taxon>
        <taxon>Poaceae</taxon>
        <taxon>BOP clade</taxon>
        <taxon>Oryzoideae</taxon>
        <taxon>Oryzeae</taxon>
        <taxon>Oryzinae</taxon>
        <taxon>Oryza</taxon>
    </lineage>
</organism>
<dbReference type="HOGENOM" id="CLU_1725224_0_0_1"/>
<evidence type="ECO:0000313" key="2">
    <source>
        <dbReference type="Proteomes" id="UP000006591"/>
    </source>
</evidence>
<proteinExistence type="predicted"/>
<dbReference type="Proteomes" id="UP000006591">
    <property type="component" value="Chromosome 4"/>
</dbReference>